<evidence type="ECO:0000313" key="3">
    <source>
        <dbReference type="EMBL" id="TNN74939.1"/>
    </source>
</evidence>
<feature type="region of interest" description="Disordered" evidence="1">
    <location>
        <begin position="327"/>
        <end position="364"/>
    </location>
</feature>
<keyword evidence="4" id="KW-1185">Reference proteome</keyword>
<feature type="signal peptide" evidence="2">
    <location>
        <begin position="1"/>
        <end position="35"/>
    </location>
</feature>
<gene>
    <name evidence="3" type="ORF">EYF80_014857</name>
</gene>
<evidence type="ECO:0000256" key="2">
    <source>
        <dbReference type="SAM" id="SignalP"/>
    </source>
</evidence>
<dbReference type="AlphaFoldDB" id="A0A4Z2IA37"/>
<reference evidence="3 4" key="1">
    <citation type="submission" date="2019-03" db="EMBL/GenBank/DDBJ databases">
        <title>First draft genome of Liparis tanakae, snailfish: a comprehensive survey of snailfish specific genes.</title>
        <authorList>
            <person name="Kim W."/>
            <person name="Song I."/>
            <person name="Jeong J.-H."/>
            <person name="Kim D."/>
            <person name="Kim S."/>
            <person name="Ryu S."/>
            <person name="Song J.Y."/>
            <person name="Lee S.K."/>
        </authorList>
    </citation>
    <scope>NUCLEOTIDE SEQUENCE [LARGE SCALE GENOMIC DNA]</scope>
    <source>
        <tissue evidence="3">Muscle</tissue>
    </source>
</reference>
<evidence type="ECO:0000256" key="1">
    <source>
        <dbReference type="SAM" id="MobiDB-lite"/>
    </source>
</evidence>
<name>A0A4Z2IA37_9TELE</name>
<protein>
    <submittedName>
        <fullName evidence="3">Uncharacterized protein</fullName>
    </submittedName>
</protein>
<feature type="chain" id="PRO_5021417912" evidence="2">
    <location>
        <begin position="36"/>
        <end position="389"/>
    </location>
</feature>
<dbReference type="EMBL" id="SRLO01000109">
    <property type="protein sequence ID" value="TNN74939.1"/>
    <property type="molecule type" value="Genomic_DNA"/>
</dbReference>
<feature type="region of interest" description="Disordered" evidence="1">
    <location>
        <begin position="125"/>
        <end position="176"/>
    </location>
</feature>
<organism evidence="3 4">
    <name type="scientific">Liparis tanakae</name>
    <name type="common">Tanaka's snailfish</name>
    <dbReference type="NCBI Taxonomy" id="230148"/>
    <lineage>
        <taxon>Eukaryota</taxon>
        <taxon>Metazoa</taxon>
        <taxon>Chordata</taxon>
        <taxon>Craniata</taxon>
        <taxon>Vertebrata</taxon>
        <taxon>Euteleostomi</taxon>
        <taxon>Actinopterygii</taxon>
        <taxon>Neopterygii</taxon>
        <taxon>Teleostei</taxon>
        <taxon>Neoteleostei</taxon>
        <taxon>Acanthomorphata</taxon>
        <taxon>Eupercaria</taxon>
        <taxon>Perciformes</taxon>
        <taxon>Cottioidei</taxon>
        <taxon>Cottales</taxon>
        <taxon>Liparidae</taxon>
        <taxon>Liparis</taxon>
    </lineage>
</organism>
<accession>A0A4Z2IA37</accession>
<evidence type="ECO:0000313" key="4">
    <source>
        <dbReference type="Proteomes" id="UP000314294"/>
    </source>
</evidence>
<keyword evidence="2" id="KW-0732">Signal</keyword>
<feature type="compositionally biased region" description="Basic and acidic residues" evidence="1">
    <location>
        <begin position="157"/>
        <end position="169"/>
    </location>
</feature>
<dbReference type="Proteomes" id="UP000314294">
    <property type="component" value="Unassembled WGS sequence"/>
</dbReference>
<sequence length="389" mass="41891">MTINAMYEYGGFSGLRIPALVFLVFVVEEAVSITAVCPCGFSGADIGLLWPGVCAGGCWTSAVITHWKLDVLAILMLGPAQFPPTPVVGYEKTINCKSIVLNPKRRWPMMFVIITEAGGWRGASLMPHPAAPHTSQGPANMSDARRDINNTSRSRNHSGEHKGAREGRRGPQPALMQGDFPVASCFGWSGQACGFGHRKPCPTRLLTEESEASLADLLQGRAQDESQSSQRIGMLDARHEKPWELDAGRGAMMITQPQMIPGSTPGSGSLSASLKLRRCEGSSTQPEGPEPALCQCVVPLCSVLLRPDLQHAFAHRGTLLMGWAKSGPSSDFQQPMERPQKSGTRQDIGSWRIKTPPDPPPCPDSAFLSSPIPNCWATGSRTQAYGCSQ</sequence>
<proteinExistence type="predicted"/>
<comment type="caution">
    <text evidence="3">The sequence shown here is derived from an EMBL/GenBank/DDBJ whole genome shotgun (WGS) entry which is preliminary data.</text>
</comment>